<reference evidence="2 3" key="1">
    <citation type="journal article" date="2020" name="BMC Genomics">
        <title>Intraspecific diversification of the crop wild relative Brassica cretica Lam. using demographic model selection.</title>
        <authorList>
            <person name="Kioukis A."/>
            <person name="Michalopoulou V.A."/>
            <person name="Briers L."/>
            <person name="Pirintsos S."/>
            <person name="Studholme D.J."/>
            <person name="Pavlidis P."/>
            <person name="Sarris P.F."/>
        </authorList>
    </citation>
    <scope>NUCLEOTIDE SEQUENCE [LARGE SCALE GENOMIC DNA]</scope>
    <source>
        <strain evidence="3">cv. PFS-1207/04</strain>
    </source>
</reference>
<accession>A0ABQ7DTW4</accession>
<keyword evidence="1" id="KW-1133">Transmembrane helix</keyword>
<gene>
    <name evidence="2" type="ORF">DY000_02034889</name>
</gene>
<keyword evidence="1" id="KW-0812">Transmembrane</keyword>
<evidence type="ECO:0000256" key="1">
    <source>
        <dbReference type="SAM" id="Phobius"/>
    </source>
</evidence>
<sequence length="83" mass="9483">MDSTNPFTVNSNFVDLLTSQQRSFIDEPFRFESFTPGGDLGSSQLGEDTPTEHRERKQWTLSDVVSCCLVLVMLFVVYFDHCL</sequence>
<feature type="transmembrane region" description="Helical" evidence="1">
    <location>
        <begin position="59"/>
        <end position="79"/>
    </location>
</feature>
<dbReference type="Proteomes" id="UP000266723">
    <property type="component" value="Unassembled WGS sequence"/>
</dbReference>
<evidence type="ECO:0000313" key="3">
    <source>
        <dbReference type="Proteomes" id="UP000266723"/>
    </source>
</evidence>
<proteinExistence type="predicted"/>
<dbReference type="EMBL" id="QGKV02000649">
    <property type="protein sequence ID" value="KAF3581478.1"/>
    <property type="molecule type" value="Genomic_DNA"/>
</dbReference>
<organism evidence="2 3">
    <name type="scientific">Brassica cretica</name>
    <name type="common">Mustard</name>
    <dbReference type="NCBI Taxonomy" id="69181"/>
    <lineage>
        <taxon>Eukaryota</taxon>
        <taxon>Viridiplantae</taxon>
        <taxon>Streptophyta</taxon>
        <taxon>Embryophyta</taxon>
        <taxon>Tracheophyta</taxon>
        <taxon>Spermatophyta</taxon>
        <taxon>Magnoliopsida</taxon>
        <taxon>eudicotyledons</taxon>
        <taxon>Gunneridae</taxon>
        <taxon>Pentapetalae</taxon>
        <taxon>rosids</taxon>
        <taxon>malvids</taxon>
        <taxon>Brassicales</taxon>
        <taxon>Brassicaceae</taxon>
        <taxon>Brassiceae</taxon>
        <taxon>Brassica</taxon>
    </lineage>
</organism>
<evidence type="ECO:0000313" key="2">
    <source>
        <dbReference type="EMBL" id="KAF3581478.1"/>
    </source>
</evidence>
<keyword evidence="1" id="KW-0472">Membrane</keyword>
<name>A0ABQ7DTW4_BRACR</name>
<protein>
    <submittedName>
        <fullName evidence="2">Uncharacterized protein</fullName>
    </submittedName>
</protein>
<keyword evidence="3" id="KW-1185">Reference proteome</keyword>
<comment type="caution">
    <text evidence="2">The sequence shown here is derived from an EMBL/GenBank/DDBJ whole genome shotgun (WGS) entry which is preliminary data.</text>
</comment>